<proteinExistence type="inferred from homology"/>
<keyword evidence="5 8" id="KW-0067">ATP-binding</keyword>
<feature type="domain" description="Cytidylate kinase" evidence="9">
    <location>
        <begin position="7"/>
        <end position="222"/>
    </location>
</feature>
<dbReference type="GO" id="GO:0005524">
    <property type="term" value="F:ATP binding"/>
    <property type="evidence" value="ECO:0007669"/>
    <property type="project" value="UniProtKB-UniRule"/>
</dbReference>
<evidence type="ECO:0000313" key="10">
    <source>
        <dbReference type="EMBL" id="OGC59586.1"/>
    </source>
</evidence>
<evidence type="ECO:0000256" key="2">
    <source>
        <dbReference type="ARBA" id="ARBA00022679"/>
    </source>
</evidence>
<accession>A0A1F4VQV4</accession>
<dbReference type="InterPro" id="IPR027417">
    <property type="entry name" value="P-loop_NTPase"/>
</dbReference>
<organism evidence="10 11">
    <name type="scientific">candidate division WWE3 bacterium RIFCSPLOWO2_01_FULL_42_11</name>
    <dbReference type="NCBI Taxonomy" id="1802627"/>
    <lineage>
        <taxon>Bacteria</taxon>
        <taxon>Katanobacteria</taxon>
    </lineage>
</organism>
<dbReference type="STRING" id="1802627.A3A70_01875"/>
<dbReference type="Pfam" id="PF02224">
    <property type="entry name" value="Cytidylate_kin"/>
    <property type="match status" value="1"/>
</dbReference>
<dbReference type="Proteomes" id="UP000178964">
    <property type="component" value="Unassembled WGS sequence"/>
</dbReference>
<dbReference type="AlphaFoldDB" id="A0A1F4VQV4"/>
<name>A0A1F4VQV4_UNCKA</name>
<evidence type="ECO:0000313" key="11">
    <source>
        <dbReference type="Proteomes" id="UP000178964"/>
    </source>
</evidence>
<dbReference type="GO" id="GO:0036430">
    <property type="term" value="F:CMP kinase activity"/>
    <property type="evidence" value="ECO:0007669"/>
    <property type="project" value="RHEA"/>
</dbReference>
<evidence type="ECO:0000256" key="6">
    <source>
        <dbReference type="ARBA" id="ARBA00047615"/>
    </source>
</evidence>
<reference evidence="10 11" key="1">
    <citation type="journal article" date="2016" name="Nat. Commun.">
        <title>Thousands of microbial genomes shed light on interconnected biogeochemical processes in an aquifer system.</title>
        <authorList>
            <person name="Anantharaman K."/>
            <person name="Brown C.T."/>
            <person name="Hug L.A."/>
            <person name="Sharon I."/>
            <person name="Castelle C.J."/>
            <person name="Probst A.J."/>
            <person name="Thomas B.C."/>
            <person name="Singh A."/>
            <person name="Wilkins M.J."/>
            <person name="Karaoz U."/>
            <person name="Brodie E.L."/>
            <person name="Williams K.H."/>
            <person name="Hubbard S.S."/>
            <person name="Banfield J.F."/>
        </authorList>
    </citation>
    <scope>NUCLEOTIDE SEQUENCE [LARGE SCALE GENOMIC DNA]</scope>
</reference>
<evidence type="ECO:0000256" key="1">
    <source>
        <dbReference type="ARBA" id="ARBA00009427"/>
    </source>
</evidence>
<keyword evidence="4 8" id="KW-0418">Kinase</keyword>
<dbReference type="HAMAP" id="MF_00238">
    <property type="entry name" value="Cytidyl_kinase_type1"/>
    <property type="match status" value="1"/>
</dbReference>
<feature type="binding site" evidence="8">
    <location>
        <begin position="11"/>
        <end position="19"/>
    </location>
    <ligand>
        <name>ATP</name>
        <dbReference type="ChEBI" id="CHEBI:30616"/>
    </ligand>
</feature>
<evidence type="ECO:0000256" key="3">
    <source>
        <dbReference type="ARBA" id="ARBA00022741"/>
    </source>
</evidence>
<dbReference type="GO" id="GO:0006220">
    <property type="term" value="P:pyrimidine nucleotide metabolic process"/>
    <property type="evidence" value="ECO:0007669"/>
    <property type="project" value="UniProtKB-UniRule"/>
</dbReference>
<evidence type="ECO:0000256" key="4">
    <source>
        <dbReference type="ARBA" id="ARBA00022777"/>
    </source>
</evidence>
<dbReference type="GO" id="GO:0036431">
    <property type="term" value="F:dCMP kinase activity"/>
    <property type="evidence" value="ECO:0007669"/>
    <property type="project" value="InterPro"/>
</dbReference>
<dbReference type="EC" id="2.7.4.25" evidence="8"/>
<evidence type="ECO:0000256" key="8">
    <source>
        <dbReference type="HAMAP-Rule" id="MF_00238"/>
    </source>
</evidence>
<evidence type="ECO:0000256" key="5">
    <source>
        <dbReference type="ARBA" id="ARBA00022840"/>
    </source>
</evidence>
<keyword evidence="8" id="KW-0963">Cytoplasm</keyword>
<comment type="catalytic activity">
    <reaction evidence="7 8">
        <text>CMP + ATP = CDP + ADP</text>
        <dbReference type="Rhea" id="RHEA:11600"/>
        <dbReference type="ChEBI" id="CHEBI:30616"/>
        <dbReference type="ChEBI" id="CHEBI:58069"/>
        <dbReference type="ChEBI" id="CHEBI:60377"/>
        <dbReference type="ChEBI" id="CHEBI:456216"/>
        <dbReference type="EC" id="2.7.4.25"/>
    </reaction>
</comment>
<dbReference type="SUPFAM" id="SSF52540">
    <property type="entry name" value="P-loop containing nucleoside triphosphate hydrolases"/>
    <property type="match status" value="1"/>
</dbReference>
<dbReference type="NCBIfam" id="TIGR00017">
    <property type="entry name" value="cmk"/>
    <property type="match status" value="1"/>
</dbReference>
<keyword evidence="3 8" id="KW-0547">Nucleotide-binding</keyword>
<comment type="similarity">
    <text evidence="1 8">Belongs to the cytidylate kinase family. Type 1 subfamily.</text>
</comment>
<protein>
    <recommendedName>
        <fullName evidence="8">Cytidylate kinase</fullName>
        <shortName evidence="8">CK</shortName>
        <ecNumber evidence="8">2.7.4.25</ecNumber>
    </recommendedName>
    <alternativeName>
        <fullName evidence="8">Cytidine monophosphate kinase</fullName>
        <shortName evidence="8">CMP kinase</shortName>
    </alternativeName>
</protein>
<dbReference type="Gene3D" id="3.40.50.300">
    <property type="entry name" value="P-loop containing nucleotide triphosphate hydrolases"/>
    <property type="match status" value="1"/>
</dbReference>
<dbReference type="CDD" id="cd02020">
    <property type="entry name" value="CMPK"/>
    <property type="match status" value="1"/>
</dbReference>
<comment type="catalytic activity">
    <reaction evidence="6 8">
        <text>dCMP + ATP = dCDP + ADP</text>
        <dbReference type="Rhea" id="RHEA:25094"/>
        <dbReference type="ChEBI" id="CHEBI:30616"/>
        <dbReference type="ChEBI" id="CHEBI:57566"/>
        <dbReference type="ChEBI" id="CHEBI:58593"/>
        <dbReference type="ChEBI" id="CHEBI:456216"/>
        <dbReference type="EC" id="2.7.4.25"/>
    </reaction>
</comment>
<comment type="subcellular location">
    <subcellularLocation>
        <location evidence="8">Cytoplasm</location>
    </subcellularLocation>
</comment>
<keyword evidence="2 8" id="KW-0808">Transferase</keyword>
<dbReference type="InterPro" id="IPR011994">
    <property type="entry name" value="Cytidylate_kinase_dom"/>
</dbReference>
<dbReference type="InterPro" id="IPR003136">
    <property type="entry name" value="Cytidylate_kin"/>
</dbReference>
<sequence>MKKYPTITIDGPAASGKGTVAKAISKRLDIPYVNSGGVFRALAYIIHLSKKEHQDFLPEDVNSLIKQYALTFEKGTNGSKMKITMEGRDITQNLYDSEVTELTPKLGSHLSFIEVGSHIIQKLGQDGGVIDSRVAGTVLFPDADVKIFLTASLEARSQRRFQDLMERGEKVTLSEVTKDVQNRDEFDETRQNDPLKIAKDAVIVDSTGQSEEETIKQVLSIVEGKLANSKL</sequence>
<dbReference type="GO" id="GO:0005737">
    <property type="term" value="C:cytoplasm"/>
    <property type="evidence" value="ECO:0007669"/>
    <property type="project" value="UniProtKB-SubCell"/>
</dbReference>
<evidence type="ECO:0000256" key="7">
    <source>
        <dbReference type="ARBA" id="ARBA00048478"/>
    </source>
</evidence>
<dbReference type="EMBL" id="MEVK01000012">
    <property type="protein sequence ID" value="OGC59586.1"/>
    <property type="molecule type" value="Genomic_DNA"/>
</dbReference>
<gene>
    <name evidence="8" type="primary">cmk</name>
    <name evidence="10" type="ORF">A3A70_01875</name>
</gene>
<comment type="caution">
    <text evidence="10">The sequence shown here is derived from an EMBL/GenBank/DDBJ whole genome shotgun (WGS) entry which is preliminary data.</text>
</comment>
<evidence type="ECO:0000259" key="9">
    <source>
        <dbReference type="Pfam" id="PF02224"/>
    </source>
</evidence>